<feature type="transmembrane region" description="Helical" evidence="7">
    <location>
        <begin position="422"/>
        <end position="445"/>
    </location>
</feature>
<dbReference type="GO" id="GO:0005337">
    <property type="term" value="F:nucleoside transmembrane transporter activity"/>
    <property type="evidence" value="ECO:0007669"/>
    <property type="project" value="InterPro"/>
</dbReference>
<dbReference type="InterPro" id="IPR002259">
    <property type="entry name" value="Eqnu_transpt"/>
</dbReference>
<dbReference type="VEuPathDB" id="FungiDB:PYU1_G005738"/>
<dbReference type="EMBL" id="GL376573">
    <property type="status" value="NOT_ANNOTATED_CDS"/>
    <property type="molecule type" value="Genomic_DNA"/>
</dbReference>
<feature type="transmembrane region" description="Helical" evidence="7">
    <location>
        <begin position="194"/>
        <end position="214"/>
    </location>
</feature>
<evidence type="ECO:0000256" key="4">
    <source>
        <dbReference type="ARBA" id="ARBA00022692"/>
    </source>
</evidence>
<name>K3WLA7_GLOUD</name>
<dbReference type="PANTHER" id="PTHR10332:SF10">
    <property type="entry name" value="EQUILIBRATIVE NUCLEOSIDE TRANSPORTER 4"/>
    <property type="match status" value="1"/>
</dbReference>
<feature type="transmembrane region" description="Helical" evidence="7">
    <location>
        <begin position="386"/>
        <end position="410"/>
    </location>
</feature>
<feature type="transmembrane region" description="Helical" evidence="7">
    <location>
        <begin position="116"/>
        <end position="134"/>
    </location>
</feature>
<comment type="subcellular location">
    <subcellularLocation>
        <location evidence="1">Membrane</location>
        <topology evidence="1">Multi-pass membrane protein</topology>
    </subcellularLocation>
</comment>
<feature type="transmembrane region" description="Helical" evidence="7">
    <location>
        <begin position="12"/>
        <end position="34"/>
    </location>
</feature>
<evidence type="ECO:0000313" key="8">
    <source>
        <dbReference type="EnsemblProtists" id="PYU1_T005749"/>
    </source>
</evidence>
<dbReference type="PRINTS" id="PR01130">
    <property type="entry name" value="DERENTRNSPRT"/>
</dbReference>
<reference evidence="9" key="2">
    <citation type="submission" date="2010-04" db="EMBL/GenBank/DDBJ databases">
        <authorList>
            <person name="Buell R."/>
            <person name="Hamilton J."/>
            <person name="Hostetler J."/>
        </authorList>
    </citation>
    <scope>NUCLEOTIDE SEQUENCE [LARGE SCALE GENOMIC DNA]</scope>
    <source>
        <strain evidence="9">DAOM:BR144</strain>
    </source>
</reference>
<proteinExistence type="inferred from homology"/>
<protein>
    <recommendedName>
        <fullName evidence="10">Equilibrative nucleoside transporter 1</fullName>
    </recommendedName>
</protein>
<feature type="transmembrane region" description="Helical" evidence="7">
    <location>
        <begin position="84"/>
        <end position="104"/>
    </location>
</feature>
<sequence length="451" mass="50696">MGADRMRQKTRAARIVYAIFFFVGIGGSLPWNVFITAQQYFQERLVDTDYEESFLNWFSMAFNISTLLSMVVRTLCFAERMPSAVTTVFFSLVVTTCVIFGHCWLTRVPVYNGDSFFQMTMVSILVVACATTMMQDGMLRIISKFPPQFTQAVVAGQAMAGLAVSTSSFFIMMASSNGPHLLQVLAQNADLCAFIYFVLVFVTLIVCTLAFAVLTRMEMFRHYQTVDHPISDYLDEHVHNGYDVEDSARETLLSEDEQSGHDNPLPGASKVDMFDLTYRIRYYAAANFFIFIVTLGVFPGITSAIQSTNPASGRFFRDLFTPFTLILFNFGDLLGRFMATSWHSTNPLRVMLASLARMAFFPLLMLCNLQNEHHQVITYVLFKSDLVSMGLLLACAVTNGLITTLSLMHYPRLLRTNKEKELGGTVMFFILSIGLTAGSLMSFVLRAMLKQ</sequence>
<dbReference type="PANTHER" id="PTHR10332">
    <property type="entry name" value="EQUILIBRATIVE NUCLEOSIDE TRANSPORTER"/>
    <property type="match status" value="1"/>
</dbReference>
<dbReference type="EnsemblProtists" id="PYU1_T005749">
    <property type="protein sequence ID" value="PYU1_T005749"/>
    <property type="gene ID" value="PYU1_G005738"/>
</dbReference>
<evidence type="ECO:0000256" key="2">
    <source>
        <dbReference type="ARBA" id="ARBA00007965"/>
    </source>
</evidence>
<dbReference type="Pfam" id="PF01733">
    <property type="entry name" value="Nucleoside_tran"/>
    <property type="match status" value="1"/>
</dbReference>
<dbReference type="InParanoid" id="K3WLA7"/>
<evidence type="ECO:0008006" key="10">
    <source>
        <dbReference type="Google" id="ProtNLM"/>
    </source>
</evidence>
<organism evidence="8 9">
    <name type="scientific">Globisporangium ultimum (strain ATCC 200006 / CBS 805.95 / DAOM BR144)</name>
    <name type="common">Pythium ultimum</name>
    <dbReference type="NCBI Taxonomy" id="431595"/>
    <lineage>
        <taxon>Eukaryota</taxon>
        <taxon>Sar</taxon>
        <taxon>Stramenopiles</taxon>
        <taxon>Oomycota</taxon>
        <taxon>Peronosporomycetes</taxon>
        <taxon>Pythiales</taxon>
        <taxon>Pythiaceae</taxon>
        <taxon>Globisporangium</taxon>
    </lineage>
</organism>
<dbReference type="OMA" id="GSPWTTK"/>
<feature type="transmembrane region" description="Helical" evidence="7">
    <location>
        <begin position="319"/>
        <end position="338"/>
    </location>
</feature>
<comment type="similarity">
    <text evidence="2">Belongs to the SLC29A/ENT transporter (TC 2.A.57) family.</text>
</comment>
<keyword evidence="9" id="KW-1185">Reference proteome</keyword>
<reference evidence="9" key="1">
    <citation type="journal article" date="2010" name="Genome Biol.">
        <title>Genome sequence of the necrotrophic plant pathogen Pythium ultimum reveals original pathogenicity mechanisms and effector repertoire.</title>
        <authorList>
            <person name="Levesque C.A."/>
            <person name="Brouwer H."/>
            <person name="Cano L."/>
            <person name="Hamilton J.P."/>
            <person name="Holt C."/>
            <person name="Huitema E."/>
            <person name="Raffaele S."/>
            <person name="Robideau G.P."/>
            <person name="Thines M."/>
            <person name="Win J."/>
            <person name="Zerillo M.M."/>
            <person name="Beakes G.W."/>
            <person name="Boore J.L."/>
            <person name="Busam D."/>
            <person name="Dumas B."/>
            <person name="Ferriera S."/>
            <person name="Fuerstenberg S.I."/>
            <person name="Gachon C.M."/>
            <person name="Gaulin E."/>
            <person name="Govers F."/>
            <person name="Grenville-Briggs L."/>
            <person name="Horner N."/>
            <person name="Hostetler J."/>
            <person name="Jiang R.H."/>
            <person name="Johnson J."/>
            <person name="Krajaejun T."/>
            <person name="Lin H."/>
            <person name="Meijer H.J."/>
            <person name="Moore B."/>
            <person name="Morris P."/>
            <person name="Phuntmart V."/>
            <person name="Puiu D."/>
            <person name="Shetty J."/>
            <person name="Stajich J.E."/>
            <person name="Tripathy S."/>
            <person name="Wawra S."/>
            <person name="van West P."/>
            <person name="Whitty B.R."/>
            <person name="Coutinho P.M."/>
            <person name="Henrissat B."/>
            <person name="Martin F."/>
            <person name="Thomas P.D."/>
            <person name="Tyler B.M."/>
            <person name="De Vries R.P."/>
            <person name="Kamoun S."/>
            <person name="Yandell M."/>
            <person name="Tisserat N."/>
            <person name="Buell C.R."/>
        </authorList>
    </citation>
    <scope>NUCLEOTIDE SEQUENCE</scope>
    <source>
        <strain evidence="9">DAOM:BR144</strain>
    </source>
</reference>
<dbReference type="AlphaFoldDB" id="K3WLA7"/>
<evidence type="ECO:0000313" key="9">
    <source>
        <dbReference type="Proteomes" id="UP000019132"/>
    </source>
</evidence>
<evidence type="ECO:0000256" key="1">
    <source>
        <dbReference type="ARBA" id="ARBA00004141"/>
    </source>
</evidence>
<keyword evidence="4 7" id="KW-0812">Transmembrane</keyword>
<keyword evidence="3" id="KW-0813">Transport</keyword>
<evidence type="ECO:0000256" key="6">
    <source>
        <dbReference type="ARBA" id="ARBA00023136"/>
    </source>
</evidence>
<dbReference type="GO" id="GO:0005886">
    <property type="term" value="C:plasma membrane"/>
    <property type="evidence" value="ECO:0007669"/>
    <property type="project" value="TreeGrafter"/>
</dbReference>
<dbReference type="eggNOG" id="KOG1479">
    <property type="taxonomic scope" value="Eukaryota"/>
</dbReference>
<feature type="transmembrane region" description="Helical" evidence="7">
    <location>
        <begin position="280"/>
        <end position="299"/>
    </location>
</feature>
<evidence type="ECO:0000256" key="3">
    <source>
        <dbReference type="ARBA" id="ARBA00022448"/>
    </source>
</evidence>
<feature type="transmembrane region" description="Helical" evidence="7">
    <location>
        <begin position="54"/>
        <end position="72"/>
    </location>
</feature>
<evidence type="ECO:0000256" key="5">
    <source>
        <dbReference type="ARBA" id="ARBA00022989"/>
    </source>
</evidence>
<dbReference type="HOGENOM" id="CLU_021611_0_2_1"/>
<dbReference type="PIRSF" id="PIRSF016379">
    <property type="entry name" value="ENT"/>
    <property type="match status" value="1"/>
</dbReference>
<feature type="transmembrane region" description="Helical" evidence="7">
    <location>
        <begin position="154"/>
        <end position="174"/>
    </location>
</feature>
<accession>K3WLA7</accession>
<evidence type="ECO:0000256" key="7">
    <source>
        <dbReference type="SAM" id="Phobius"/>
    </source>
</evidence>
<keyword evidence="5 7" id="KW-1133">Transmembrane helix</keyword>
<reference evidence="8" key="3">
    <citation type="submission" date="2015-02" db="UniProtKB">
        <authorList>
            <consortium name="EnsemblProtists"/>
        </authorList>
    </citation>
    <scope>IDENTIFICATION</scope>
    <source>
        <strain evidence="8">DAOM BR144</strain>
    </source>
</reference>
<dbReference type="Proteomes" id="UP000019132">
    <property type="component" value="Unassembled WGS sequence"/>
</dbReference>
<keyword evidence="6 7" id="KW-0472">Membrane</keyword>